<evidence type="ECO:0000313" key="2">
    <source>
        <dbReference type="Proteomes" id="UP000317078"/>
    </source>
</evidence>
<organism evidence="1 2">
    <name type="scientific">Muricoccus nepalensis</name>
    <dbReference type="NCBI Taxonomy" id="1854500"/>
    <lineage>
        <taxon>Bacteria</taxon>
        <taxon>Pseudomonadati</taxon>
        <taxon>Pseudomonadota</taxon>
        <taxon>Alphaproteobacteria</taxon>
        <taxon>Acetobacterales</taxon>
        <taxon>Roseomonadaceae</taxon>
        <taxon>Muricoccus</taxon>
    </lineage>
</organism>
<dbReference type="AlphaFoldDB" id="A0A502G995"/>
<gene>
    <name evidence="1" type="ORF">EAH89_07885</name>
</gene>
<dbReference type="SMART" id="SM00855">
    <property type="entry name" value="PGAM"/>
    <property type="match status" value="1"/>
</dbReference>
<dbReference type="Gene3D" id="3.40.50.1240">
    <property type="entry name" value="Phosphoglycerate mutase-like"/>
    <property type="match status" value="1"/>
</dbReference>
<proteinExistence type="predicted"/>
<evidence type="ECO:0000313" key="1">
    <source>
        <dbReference type="EMBL" id="TPG58518.1"/>
    </source>
</evidence>
<dbReference type="PANTHER" id="PTHR47623:SF1">
    <property type="entry name" value="OS09G0287300 PROTEIN"/>
    <property type="match status" value="1"/>
</dbReference>
<dbReference type="Pfam" id="PF00300">
    <property type="entry name" value="His_Phos_1"/>
    <property type="match status" value="1"/>
</dbReference>
<reference evidence="1 2" key="1">
    <citation type="journal article" date="2019" name="Environ. Microbiol.">
        <title>Species interactions and distinct microbial communities in high Arctic permafrost affected cryosols are associated with the CH4 and CO2 gas fluxes.</title>
        <authorList>
            <person name="Altshuler I."/>
            <person name="Hamel J."/>
            <person name="Turney S."/>
            <person name="Magnuson E."/>
            <person name="Levesque R."/>
            <person name="Greer C."/>
            <person name="Whyte L.G."/>
        </authorList>
    </citation>
    <scope>NUCLEOTIDE SEQUENCE [LARGE SCALE GENOMIC DNA]</scope>
    <source>
        <strain evidence="1 2">S9.3B</strain>
    </source>
</reference>
<dbReference type="PANTHER" id="PTHR47623">
    <property type="entry name" value="OS09G0287300 PROTEIN"/>
    <property type="match status" value="1"/>
</dbReference>
<keyword evidence="2" id="KW-1185">Reference proteome</keyword>
<sequence>MHQLLLLRHAKSAWDDPALSDHARPLNARGRRAAAAMAGAMRGLGLRPQLVLVSSSRRTLQTLETLGTLEGPPRVEPMDDLYLAPWTRLLDAVREVPEEVGSVLLIAHNPGLHDLALALAGEGSDSEGAPPALAEAYPTAALAEFAIEGEWRGLSPGGARLVRFLQPSDLPEMAA</sequence>
<dbReference type="InterPro" id="IPR013078">
    <property type="entry name" value="His_Pase_superF_clade-1"/>
</dbReference>
<dbReference type="Proteomes" id="UP000317078">
    <property type="component" value="Unassembled WGS sequence"/>
</dbReference>
<dbReference type="InterPro" id="IPR029033">
    <property type="entry name" value="His_PPase_superfam"/>
</dbReference>
<protein>
    <submittedName>
        <fullName evidence="1">Histidine phosphatase family protein</fullName>
    </submittedName>
</protein>
<accession>A0A502G995</accession>
<dbReference type="EMBL" id="RCZP01000005">
    <property type="protein sequence ID" value="TPG58518.1"/>
    <property type="molecule type" value="Genomic_DNA"/>
</dbReference>
<dbReference type="SUPFAM" id="SSF53254">
    <property type="entry name" value="Phosphoglycerate mutase-like"/>
    <property type="match status" value="1"/>
</dbReference>
<dbReference type="RefSeq" id="WP_140882253.1">
    <property type="nucleotide sequence ID" value="NZ_RCZP01000005.1"/>
</dbReference>
<comment type="caution">
    <text evidence="1">The sequence shown here is derived from an EMBL/GenBank/DDBJ whole genome shotgun (WGS) entry which is preliminary data.</text>
</comment>
<dbReference type="CDD" id="cd07067">
    <property type="entry name" value="HP_PGM_like"/>
    <property type="match status" value="1"/>
</dbReference>
<dbReference type="OrthoDB" id="9810154at2"/>
<name>A0A502G995_9PROT</name>